<comment type="caution">
    <text evidence="1">The sequence shown here is derived from an EMBL/GenBank/DDBJ whole genome shotgun (WGS) entry which is preliminary data.</text>
</comment>
<sequence length="99" mass="9974">MHSYGRDEILGTAYSDHDLVVFLVGVGIADLEAIFDDPVWVEGGVAAPPRQFSGADDGTAVAAGQTGPAAVAATRAHTGLEPAEVPATQLAMPAQTASG</sequence>
<dbReference type="RefSeq" id="WP_388238533.1">
    <property type="nucleotide sequence ID" value="NZ_JBHVZQ010000029.1"/>
</dbReference>
<proteinExistence type="predicted"/>
<gene>
    <name evidence="1" type="ORF">ACFVZC_26875</name>
</gene>
<accession>A0ABW6QE14</accession>
<evidence type="ECO:0000313" key="1">
    <source>
        <dbReference type="EMBL" id="MFF1277003.1"/>
    </source>
</evidence>
<protein>
    <submittedName>
        <fullName evidence="1">Uncharacterized protein</fullName>
    </submittedName>
</protein>
<dbReference type="Proteomes" id="UP001601627">
    <property type="component" value="Unassembled WGS sequence"/>
</dbReference>
<evidence type="ECO:0000313" key="2">
    <source>
        <dbReference type="Proteomes" id="UP001601627"/>
    </source>
</evidence>
<reference evidence="1 2" key="1">
    <citation type="submission" date="2024-09" db="EMBL/GenBank/DDBJ databases">
        <title>The Natural Products Discovery Center: Release of the First 8490 Sequenced Strains for Exploring Actinobacteria Biosynthetic Diversity.</title>
        <authorList>
            <person name="Kalkreuter E."/>
            <person name="Kautsar S.A."/>
            <person name="Yang D."/>
            <person name="Bader C.D."/>
            <person name="Teijaro C.N."/>
            <person name="Fluegel L."/>
            <person name="Davis C.M."/>
            <person name="Simpson J.R."/>
            <person name="Lauterbach L."/>
            <person name="Steele A.D."/>
            <person name="Gui C."/>
            <person name="Meng S."/>
            <person name="Li G."/>
            <person name="Viehrig K."/>
            <person name="Ye F."/>
            <person name="Su P."/>
            <person name="Kiefer A.F."/>
            <person name="Nichols A."/>
            <person name="Cepeda A.J."/>
            <person name="Yan W."/>
            <person name="Fan B."/>
            <person name="Jiang Y."/>
            <person name="Adhikari A."/>
            <person name="Zheng C.-J."/>
            <person name="Schuster L."/>
            <person name="Cowan T.M."/>
            <person name="Smanski M.J."/>
            <person name="Chevrette M.G."/>
            <person name="De Carvalho L.P.S."/>
            <person name="Shen B."/>
        </authorList>
    </citation>
    <scope>NUCLEOTIDE SEQUENCE [LARGE SCALE GENOMIC DNA]</scope>
    <source>
        <strain evidence="1 2">NPDC058328</strain>
    </source>
</reference>
<name>A0ABW6QE14_9ACTN</name>
<keyword evidence="2" id="KW-1185">Reference proteome</keyword>
<organism evidence="1 2">
    <name type="scientific">Streptomyces marokkonensis</name>
    <dbReference type="NCBI Taxonomy" id="324855"/>
    <lineage>
        <taxon>Bacteria</taxon>
        <taxon>Bacillati</taxon>
        <taxon>Actinomycetota</taxon>
        <taxon>Actinomycetes</taxon>
        <taxon>Kitasatosporales</taxon>
        <taxon>Streptomycetaceae</taxon>
        <taxon>Streptomyces</taxon>
    </lineage>
</organism>
<dbReference type="EMBL" id="JBHVZQ010000029">
    <property type="protein sequence ID" value="MFF1277003.1"/>
    <property type="molecule type" value="Genomic_DNA"/>
</dbReference>